<keyword evidence="5" id="KW-1185">Reference proteome</keyword>
<dbReference type="GO" id="GO:0016787">
    <property type="term" value="F:hydrolase activity"/>
    <property type="evidence" value="ECO:0007669"/>
    <property type="project" value="InterPro"/>
</dbReference>
<evidence type="ECO:0000313" key="2">
    <source>
        <dbReference type="EMBL" id="AMP03704.1"/>
    </source>
</evidence>
<evidence type="ECO:0000313" key="5">
    <source>
        <dbReference type="Proteomes" id="UP000074914"/>
    </source>
</evidence>
<dbReference type="KEGG" id="cpra:CPter91_1323"/>
<organism evidence="2 4">
    <name type="scientific">Collimonas pratensis</name>
    <dbReference type="NCBI Taxonomy" id="279113"/>
    <lineage>
        <taxon>Bacteria</taxon>
        <taxon>Pseudomonadati</taxon>
        <taxon>Pseudomonadota</taxon>
        <taxon>Betaproteobacteria</taxon>
        <taxon>Burkholderiales</taxon>
        <taxon>Oxalobacteraceae</taxon>
        <taxon>Collimonas</taxon>
    </lineage>
</organism>
<evidence type="ECO:0000313" key="3">
    <source>
        <dbReference type="EMBL" id="AMP13599.1"/>
    </source>
</evidence>
<dbReference type="Gene3D" id="3.60.21.10">
    <property type="match status" value="1"/>
</dbReference>
<evidence type="ECO:0000313" key="4">
    <source>
        <dbReference type="Proteomes" id="UP000074561"/>
    </source>
</evidence>
<dbReference type="PANTHER" id="PTHR37844:SF2">
    <property type="entry name" value="SER_THR PROTEIN PHOSPHATASE SUPERFAMILY (AFU_ORTHOLOGUE AFUA_1G14840)"/>
    <property type="match status" value="1"/>
</dbReference>
<gene>
    <name evidence="3" type="ORF">CPter291_1323</name>
    <name evidence="2" type="ORF">CPter91_1323</name>
</gene>
<dbReference type="InterPro" id="IPR029052">
    <property type="entry name" value="Metallo-depent_PP-like"/>
</dbReference>
<dbReference type="SUPFAM" id="SSF56300">
    <property type="entry name" value="Metallo-dependent phosphatases"/>
    <property type="match status" value="1"/>
</dbReference>
<dbReference type="Proteomes" id="UP000074914">
    <property type="component" value="Chromosome"/>
</dbReference>
<dbReference type="Pfam" id="PF00149">
    <property type="entry name" value="Metallophos"/>
    <property type="match status" value="1"/>
</dbReference>
<accession>A0A127QU67</accession>
<reference evidence="4 5" key="1">
    <citation type="submission" date="2015-11" db="EMBL/GenBank/DDBJ databases">
        <title>Exploring the genomic traits of fungus-feeding bacterial genus Collimonas.</title>
        <authorList>
            <person name="Song C."/>
            <person name="Schmidt R."/>
            <person name="de Jager V."/>
            <person name="Krzyzanowska D."/>
            <person name="Jongedijk E."/>
            <person name="Cankar K."/>
            <person name="Beekwilder J."/>
            <person name="van Veen A."/>
            <person name="de Boer W."/>
            <person name="van Veen J.A."/>
            <person name="Garbeva P."/>
        </authorList>
    </citation>
    <scope>NUCLEOTIDE SEQUENCE [LARGE SCALE GENOMIC DNA]</scope>
    <source>
        <strain evidence="3 5">Ter291</strain>
        <strain evidence="2 4">Ter91</strain>
    </source>
</reference>
<dbReference type="PATRIC" id="fig|279113.10.peg.1321"/>
<proteinExistence type="predicted"/>
<dbReference type="InterPro" id="IPR004843">
    <property type="entry name" value="Calcineurin-like_PHP"/>
</dbReference>
<name>A0A127QU67_9BURK</name>
<dbReference type="STRING" id="279113.CPter91_1323"/>
<dbReference type="EMBL" id="CP013236">
    <property type="protein sequence ID" value="AMP13599.1"/>
    <property type="molecule type" value="Genomic_DNA"/>
</dbReference>
<evidence type="ECO:0000259" key="1">
    <source>
        <dbReference type="Pfam" id="PF00149"/>
    </source>
</evidence>
<dbReference type="PANTHER" id="PTHR37844">
    <property type="entry name" value="SER/THR PROTEIN PHOSPHATASE SUPERFAMILY (AFU_ORTHOLOGUE AFUA_1G14840)"/>
    <property type="match status" value="1"/>
</dbReference>
<sequence length="238" mass="26802">MAPPQTGADVVVLAGDIWRPAEAIAWARQFTVPTLFVAGNHEFYGRDLDGTVAELRIAAEGSNLHVLHKQSIILDGVRFLGCTLWTDFRFFSNEEQRQLGLQQAVELVRDFSRIRVASDSPELFTPAHSQRLFDDSVAWLEQQFAQPHDGPTVVISHHAPSPRSVHTRFAGSPLNACFVSDLEQRILQWQPTLWLHGHLHDSFDYRIGATRVVCNPRGYARAGKQENQLFDPDLLITI</sequence>
<dbReference type="EMBL" id="CP013234">
    <property type="protein sequence ID" value="AMP03704.1"/>
    <property type="molecule type" value="Genomic_DNA"/>
</dbReference>
<protein>
    <submittedName>
        <fullName evidence="2">Calcineurin-like phosphoesterase superfamily domain protein</fullName>
    </submittedName>
</protein>
<dbReference type="Proteomes" id="UP000074561">
    <property type="component" value="Chromosome"/>
</dbReference>
<dbReference type="AlphaFoldDB" id="A0A127QU67"/>
<feature type="domain" description="Calcineurin-like phosphoesterase" evidence="1">
    <location>
        <begin position="4"/>
        <end position="201"/>
    </location>
</feature>